<keyword evidence="3" id="KW-0731">Sigma factor</keyword>
<feature type="domain" description="RNA polymerase sigma factor 70 region 4 type 2" evidence="7">
    <location>
        <begin position="100"/>
        <end position="149"/>
    </location>
</feature>
<dbReference type="STRING" id="299262.BWR18_08225"/>
<keyword evidence="9" id="KW-1185">Reference proteome</keyword>
<dbReference type="GO" id="GO:0006352">
    <property type="term" value="P:DNA-templated transcription initiation"/>
    <property type="evidence" value="ECO:0007669"/>
    <property type="project" value="InterPro"/>
</dbReference>
<protein>
    <recommendedName>
        <fullName evidence="10">RNA polymerase subunit sigma-70</fullName>
    </recommendedName>
</protein>
<proteinExistence type="inferred from homology"/>
<dbReference type="InterPro" id="IPR036388">
    <property type="entry name" value="WH-like_DNA-bd_sf"/>
</dbReference>
<dbReference type="PANTHER" id="PTHR43133">
    <property type="entry name" value="RNA POLYMERASE ECF-TYPE SIGMA FACTO"/>
    <property type="match status" value="1"/>
</dbReference>
<keyword evidence="5" id="KW-0804">Transcription</keyword>
<dbReference type="GO" id="GO:0016987">
    <property type="term" value="F:sigma factor activity"/>
    <property type="evidence" value="ECO:0007669"/>
    <property type="project" value="UniProtKB-KW"/>
</dbReference>
<sequence>MTERPTSRRLVPLIPVLTRRARRLSGSRAEAEDLVQDTLLSLCQRLRDGTEIDDLPAYAMRTLSNRARRSWRIQATDELEEDHALTEPDALLRLDCADTLAAIERLPTPQRQLMDLVVAGETSPRALSGATGLPLGTVMSRLARARAKLRLDLAKDA</sequence>
<reference evidence="8 9" key="1">
    <citation type="submission" date="2017-01" db="EMBL/GenBank/DDBJ databases">
        <title>Complete genome of Tateyamaria omphalii DOK1-4 isolated from seawater in Dokdo.</title>
        <authorList>
            <person name="Kim J.H."/>
            <person name="Chi W.-J."/>
        </authorList>
    </citation>
    <scope>NUCLEOTIDE SEQUENCE [LARGE SCALE GENOMIC DNA]</scope>
    <source>
        <strain evidence="8 9">DOK1-4</strain>
    </source>
</reference>
<dbReference type="GO" id="GO:0003677">
    <property type="term" value="F:DNA binding"/>
    <property type="evidence" value="ECO:0007669"/>
    <property type="project" value="UniProtKB-KW"/>
</dbReference>
<dbReference type="KEGG" id="tom:BWR18_08225"/>
<gene>
    <name evidence="8" type="ORF">BWR18_08225</name>
</gene>
<dbReference type="Proteomes" id="UP000186336">
    <property type="component" value="Chromosome"/>
</dbReference>
<dbReference type="Gene3D" id="1.10.10.10">
    <property type="entry name" value="Winged helix-like DNA-binding domain superfamily/Winged helix DNA-binding domain"/>
    <property type="match status" value="1"/>
</dbReference>
<evidence type="ECO:0000256" key="5">
    <source>
        <dbReference type="ARBA" id="ARBA00023163"/>
    </source>
</evidence>
<dbReference type="AlphaFoldDB" id="A0A1P8MUQ8"/>
<name>A0A1P8MUQ8_9RHOB</name>
<evidence type="ECO:0000256" key="1">
    <source>
        <dbReference type="ARBA" id="ARBA00010641"/>
    </source>
</evidence>
<dbReference type="Pfam" id="PF04542">
    <property type="entry name" value="Sigma70_r2"/>
    <property type="match status" value="1"/>
</dbReference>
<dbReference type="SUPFAM" id="SSF88659">
    <property type="entry name" value="Sigma3 and sigma4 domains of RNA polymerase sigma factors"/>
    <property type="match status" value="1"/>
</dbReference>
<accession>A0A1P8MUQ8</accession>
<dbReference type="RefSeq" id="WP_076627530.1">
    <property type="nucleotide sequence ID" value="NZ_CP019312.1"/>
</dbReference>
<dbReference type="InterPro" id="IPR014284">
    <property type="entry name" value="RNA_pol_sigma-70_dom"/>
</dbReference>
<evidence type="ECO:0000256" key="4">
    <source>
        <dbReference type="ARBA" id="ARBA00023125"/>
    </source>
</evidence>
<evidence type="ECO:0000256" key="2">
    <source>
        <dbReference type="ARBA" id="ARBA00023015"/>
    </source>
</evidence>
<evidence type="ECO:0000313" key="8">
    <source>
        <dbReference type="EMBL" id="APX11669.1"/>
    </source>
</evidence>
<dbReference type="NCBIfam" id="TIGR02937">
    <property type="entry name" value="sigma70-ECF"/>
    <property type="match status" value="1"/>
</dbReference>
<dbReference type="Gene3D" id="1.10.1740.10">
    <property type="match status" value="1"/>
</dbReference>
<dbReference type="EMBL" id="CP019312">
    <property type="protein sequence ID" value="APX11669.1"/>
    <property type="molecule type" value="Genomic_DNA"/>
</dbReference>
<keyword evidence="2" id="KW-0805">Transcription regulation</keyword>
<keyword evidence="4" id="KW-0238">DNA-binding</keyword>
<evidence type="ECO:0000259" key="6">
    <source>
        <dbReference type="Pfam" id="PF04542"/>
    </source>
</evidence>
<dbReference type="InterPro" id="IPR039425">
    <property type="entry name" value="RNA_pol_sigma-70-like"/>
</dbReference>
<dbReference type="PANTHER" id="PTHR43133:SF8">
    <property type="entry name" value="RNA POLYMERASE SIGMA FACTOR HI_1459-RELATED"/>
    <property type="match status" value="1"/>
</dbReference>
<dbReference type="InterPro" id="IPR013324">
    <property type="entry name" value="RNA_pol_sigma_r3/r4-like"/>
</dbReference>
<dbReference type="Pfam" id="PF08281">
    <property type="entry name" value="Sigma70_r4_2"/>
    <property type="match status" value="1"/>
</dbReference>
<dbReference type="SUPFAM" id="SSF88946">
    <property type="entry name" value="Sigma2 domain of RNA polymerase sigma factors"/>
    <property type="match status" value="1"/>
</dbReference>
<organism evidence="8 9">
    <name type="scientific">Tateyamaria omphalii</name>
    <dbReference type="NCBI Taxonomy" id="299262"/>
    <lineage>
        <taxon>Bacteria</taxon>
        <taxon>Pseudomonadati</taxon>
        <taxon>Pseudomonadota</taxon>
        <taxon>Alphaproteobacteria</taxon>
        <taxon>Rhodobacterales</taxon>
        <taxon>Roseobacteraceae</taxon>
        <taxon>Tateyamaria</taxon>
    </lineage>
</organism>
<dbReference type="InterPro" id="IPR013325">
    <property type="entry name" value="RNA_pol_sigma_r2"/>
</dbReference>
<evidence type="ECO:0008006" key="10">
    <source>
        <dbReference type="Google" id="ProtNLM"/>
    </source>
</evidence>
<evidence type="ECO:0000313" key="9">
    <source>
        <dbReference type="Proteomes" id="UP000186336"/>
    </source>
</evidence>
<dbReference type="OrthoDB" id="7872444at2"/>
<feature type="domain" description="RNA polymerase sigma-70 region 2" evidence="6">
    <location>
        <begin position="15"/>
        <end position="73"/>
    </location>
</feature>
<dbReference type="InterPro" id="IPR007627">
    <property type="entry name" value="RNA_pol_sigma70_r2"/>
</dbReference>
<comment type="similarity">
    <text evidence="1">Belongs to the sigma-70 factor family. ECF subfamily.</text>
</comment>
<evidence type="ECO:0000259" key="7">
    <source>
        <dbReference type="Pfam" id="PF08281"/>
    </source>
</evidence>
<dbReference type="InterPro" id="IPR013249">
    <property type="entry name" value="RNA_pol_sigma70_r4_t2"/>
</dbReference>
<evidence type="ECO:0000256" key="3">
    <source>
        <dbReference type="ARBA" id="ARBA00023082"/>
    </source>
</evidence>